<accession>A0A2T5E2P2</accession>
<dbReference type="PANTHER" id="PTHR32089">
    <property type="entry name" value="METHYL-ACCEPTING CHEMOTAXIS PROTEIN MCPB"/>
    <property type="match status" value="1"/>
</dbReference>
<dbReference type="Proteomes" id="UP000244197">
    <property type="component" value="Unassembled WGS sequence"/>
</dbReference>
<evidence type="ECO:0000313" key="6">
    <source>
        <dbReference type="Proteomes" id="UP000244197"/>
    </source>
</evidence>
<dbReference type="Pfam" id="PF00015">
    <property type="entry name" value="MCPsignal"/>
    <property type="match status" value="1"/>
</dbReference>
<evidence type="ECO:0000313" key="5">
    <source>
        <dbReference type="EMBL" id="PTP13605.1"/>
    </source>
</evidence>
<evidence type="ECO:0000256" key="3">
    <source>
        <dbReference type="PROSITE-ProRule" id="PRU00284"/>
    </source>
</evidence>
<protein>
    <submittedName>
        <fullName evidence="5">Methyl-accepting chemotaxis protein</fullName>
    </submittedName>
</protein>
<feature type="non-terminal residue" evidence="5">
    <location>
        <position position="1"/>
    </location>
</feature>
<keyword evidence="2 3" id="KW-0807">Transducer</keyword>
<comment type="subcellular location">
    <subcellularLocation>
        <location evidence="1">Membrane</location>
    </subcellularLocation>
</comment>
<sequence>DEVRNLASKTQDSTKSIQEIITKLQAQSEKANDNMISNVEQIQESVTLSENVQLSFSHIEQSVQSISEINTLVTSTSQEQFSLTERIASNTNNAFDLVNQNVSVINKTQKAARELSQLAVEQKKELEFFKV</sequence>
<evidence type="ECO:0000259" key="4">
    <source>
        <dbReference type="PROSITE" id="PS50111"/>
    </source>
</evidence>
<dbReference type="RefSeq" id="WP_258184816.1">
    <property type="nucleotide sequence ID" value="NZ_PIFK01000146.1"/>
</dbReference>
<name>A0A2T5E2P2_VIBSP</name>
<dbReference type="AlphaFoldDB" id="A0A2T5E2P2"/>
<dbReference type="GO" id="GO:0006935">
    <property type="term" value="P:chemotaxis"/>
    <property type="evidence" value="ECO:0007669"/>
    <property type="project" value="UniProtKB-ARBA"/>
</dbReference>
<feature type="domain" description="Methyl-accepting transducer" evidence="4">
    <location>
        <begin position="1"/>
        <end position="95"/>
    </location>
</feature>
<dbReference type="GO" id="GO:0016020">
    <property type="term" value="C:membrane"/>
    <property type="evidence" value="ECO:0007669"/>
    <property type="project" value="UniProtKB-SubCell"/>
</dbReference>
<reference evidence="5 6" key="1">
    <citation type="submission" date="2017-11" db="EMBL/GenBank/DDBJ databases">
        <title>Population delineation of vibrios coincides with oyster pathogenicity.</title>
        <authorList>
            <person name="Bruto M."/>
            <person name="Labreuche Y."/>
            <person name="James A."/>
            <person name="Piel D."/>
            <person name="Chenivesse S."/>
            <person name="Petton B."/>
            <person name="Polz M.F."/>
            <person name="Le Roux F."/>
        </authorList>
    </citation>
    <scope>NUCLEOTIDE SEQUENCE [LARGE SCALE GENOMIC DNA]</scope>
    <source>
        <strain evidence="5 6">FF_144</strain>
    </source>
</reference>
<dbReference type="InterPro" id="IPR004089">
    <property type="entry name" value="MCPsignal_dom"/>
</dbReference>
<comment type="caution">
    <text evidence="5">The sequence shown here is derived from an EMBL/GenBank/DDBJ whole genome shotgun (WGS) entry which is preliminary data.</text>
</comment>
<dbReference type="EMBL" id="PIFK01000146">
    <property type="protein sequence ID" value="PTP13605.1"/>
    <property type="molecule type" value="Genomic_DNA"/>
</dbReference>
<evidence type="ECO:0000256" key="1">
    <source>
        <dbReference type="ARBA" id="ARBA00004370"/>
    </source>
</evidence>
<dbReference type="SUPFAM" id="SSF58104">
    <property type="entry name" value="Methyl-accepting chemotaxis protein (MCP) signaling domain"/>
    <property type="match status" value="1"/>
</dbReference>
<dbReference type="GO" id="GO:0007165">
    <property type="term" value="P:signal transduction"/>
    <property type="evidence" value="ECO:0007669"/>
    <property type="project" value="UniProtKB-KW"/>
</dbReference>
<dbReference type="Gene3D" id="1.10.287.950">
    <property type="entry name" value="Methyl-accepting chemotaxis protein"/>
    <property type="match status" value="1"/>
</dbReference>
<gene>
    <name evidence="5" type="ORF">CWO07_26385</name>
</gene>
<dbReference type="PANTHER" id="PTHR32089:SF33">
    <property type="entry name" value="TOXIN COREGULATED PILUS BIOSYNTHESIS PROTEIN I"/>
    <property type="match status" value="1"/>
</dbReference>
<dbReference type="PROSITE" id="PS50111">
    <property type="entry name" value="CHEMOTAXIS_TRANSDUC_2"/>
    <property type="match status" value="1"/>
</dbReference>
<proteinExistence type="predicted"/>
<organism evidence="5 6">
    <name type="scientific">Vibrio splendidus</name>
    <dbReference type="NCBI Taxonomy" id="29497"/>
    <lineage>
        <taxon>Bacteria</taxon>
        <taxon>Pseudomonadati</taxon>
        <taxon>Pseudomonadota</taxon>
        <taxon>Gammaproteobacteria</taxon>
        <taxon>Vibrionales</taxon>
        <taxon>Vibrionaceae</taxon>
        <taxon>Vibrio</taxon>
    </lineage>
</organism>
<evidence type="ECO:0000256" key="2">
    <source>
        <dbReference type="ARBA" id="ARBA00023224"/>
    </source>
</evidence>